<evidence type="ECO:0000313" key="5">
    <source>
        <dbReference type="Proteomes" id="UP000045824"/>
    </source>
</evidence>
<dbReference type="InterPro" id="IPR029044">
    <property type="entry name" value="Nucleotide-diphossugar_trans"/>
</dbReference>
<dbReference type="EMBL" id="CPYI01000006">
    <property type="protein sequence ID" value="CNE66864.1"/>
    <property type="molecule type" value="Genomic_DNA"/>
</dbReference>
<evidence type="ECO:0000259" key="2">
    <source>
        <dbReference type="Pfam" id="PF00535"/>
    </source>
</evidence>
<evidence type="ECO:0000313" key="6">
    <source>
        <dbReference type="Proteomes" id="UP000195840"/>
    </source>
</evidence>
<feature type="domain" description="Glycosyltransferase 2-like" evidence="2">
    <location>
        <begin position="23"/>
        <end position="163"/>
    </location>
</feature>
<evidence type="ECO:0000313" key="4">
    <source>
        <dbReference type="EMBL" id="OVZ81960.1"/>
    </source>
</evidence>
<reference evidence="4 6" key="2">
    <citation type="submission" date="2017-05" db="EMBL/GenBank/DDBJ databases">
        <title>Whole genome sequencing of Yersinia kristensenii.</title>
        <authorList>
            <person name="Campioni F."/>
        </authorList>
    </citation>
    <scope>NUCLEOTIDE SEQUENCE [LARGE SCALE GENOMIC DNA]</scope>
    <source>
        <strain evidence="4 6">CFSAN060538</strain>
    </source>
</reference>
<sequence>MKKNYGVSALLALNNIDIYTKLAIDSILFQTRQVDEFIIIINGPNRYLIEQELIEHYGNEPIIKIFITELGQLAYALNYGLCLCNYEYVLRMDSDDISNRDRVEKQLNYIYKNGLDVLGCDINIINSDGEIIGTKKYPTGIQIDKKIPFMNVFCHPSVIFRRDKILSVRGYNAGYNSEDYDLWLRLSRDGVKWDNLSEILFRYRIHDSTAQRKPLAYAETASLMLRECLLRKSLIYFFAMLVAIAKFFFRSR</sequence>
<dbReference type="Gene3D" id="3.90.550.10">
    <property type="entry name" value="Spore Coat Polysaccharide Biosynthesis Protein SpsA, Chain A"/>
    <property type="match status" value="1"/>
</dbReference>
<dbReference type="Pfam" id="PF00535">
    <property type="entry name" value="Glycos_transf_2"/>
    <property type="match status" value="1"/>
</dbReference>
<keyword evidence="3" id="KW-0808">Transferase</keyword>
<evidence type="ECO:0000313" key="3">
    <source>
        <dbReference type="EMBL" id="CNE66864.1"/>
    </source>
</evidence>
<organism evidence="3 5">
    <name type="scientific">Yersinia kristensenii</name>
    <dbReference type="NCBI Taxonomy" id="28152"/>
    <lineage>
        <taxon>Bacteria</taxon>
        <taxon>Pseudomonadati</taxon>
        <taxon>Pseudomonadota</taxon>
        <taxon>Gammaproteobacteria</taxon>
        <taxon>Enterobacterales</taxon>
        <taxon>Yersiniaceae</taxon>
        <taxon>Yersinia</taxon>
    </lineage>
</organism>
<dbReference type="EC" id="2.4.-.-" evidence="3"/>
<proteinExistence type="predicted"/>
<dbReference type="PANTHER" id="PTHR22916">
    <property type="entry name" value="GLYCOSYLTRANSFERASE"/>
    <property type="match status" value="1"/>
</dbReference>
<evidence type="ECO:0000256" key="1">
    <source>
        <dbReference type="SAM" id="Phobius"/>
    </source>
</evidence>
<dbReference type="EC" id="2.4.1.212" evidence="3"/>
<dbReference type="PANTHER" id="PTHR22916:SF3">
    <property type="entry name" value="UDP-GLCNAC:BETAGAL BETA-1,3-N-ACETYLGLUCOSAMINYLTRANSFERASE-LIKE PROTEIN 1"/>
    <property type="match status" value="1"/>
</dbReference>
<dbReference type="Proteomes" id="UP000195840">
    <property type="component" value="Unassembled WGS sequence"/>
</dbReference>
<dbReference type="GO" id="GO:0050501">
    <property type="term" value="F:hyaluronan synthase activity"/>
    <property type="evidence" value="ECO:0007669"/>
    <property type="project" value="UniProtKB-EC"/>
</dbReference>
<dbReference type="Proteomes" id="UP000045824">
    <property type="component" value="Unassembled WGS sequence"/>
</dbReference>
<dbReference type="EMBL" id="NHOG01000008">
    <property type="protein sequence ID" value="OVZ81960.1"/>
    <property type="molecule type" value="Genomic_DNA"/>
</dbReference>
<protein>
    <submittedName>
        <fullName evidence="3">Putative glycosyltransferase</fullName>
        <ecNumber evidence="3">2.4.-.-</ecNumber>
        <ecNumber evidence="3">2.4.1.212</ecNumber>
    </submittedName>
</protein>
<name>A0A0T9L870_YERKR</name>
<reference evidence="3 5" key="1">
    <citation type="submission" date="2015-03" db="EMBL/GenBank/DDBJ databases">
        <authorList>
            <person name="Murphy D."/>
        </authorList>
    </citation>
    <scope>NUCLEOTIDE SEQUENCE [LARGE SCALE GENOMIC DNA]</scope>
    <source>
        <strain evidence="3 5">FCF326</strain>
    </source>
</reference>
<keyword evidence="1" id="KW-0472">Membrane</keyword>
<dbReference type="AlphaFoldDB" id="A0A0T9L870"/>
<keyword evidence="1" id="KW-1133">Transmembrane helix</keyword>
<gene>
    <name evidence="3" type="primary">wbcG</name>
    <name evidence="4" type="ORF">CBW52_06465</name>
    <name evidence="3" type="ORF">ERS008491_01933</name>
</gene>
<dbReference type="SUPFAM" id="SSF53448">
    <property type="entry name" value="Nucleotide-diphospho-sugar transferases"/>
    <property type="match status" value="1"/>
</dbReference>
<keyword evidence="6" id="KW-1185">Reference proteome</keyword>
<feature type="transmembrane region" description="Helical" evidence="1">
    <location>
        <begin position="233"/>
        <end position="249"/>
    </location>
</feature>
<keyword evidence="1" id="KW-0812">Transmembrane</keyword>
<dbReference type="RefSeq" id="WP_049557710.1">
    <property type="nucleotide sequence ID" value="NZ_CABHXR010000006.1"/>
</dbReference>
<dbReference type="InterPro" id="IPR001173">
    <property type="entry name" value="Glyco_trans_2-like"/>
</dbReference>
<keyword evidence="3" id="KW-0328">Glycosyltransferase</keyword>
<accession>A0A0T9L870</accession>